<proteinExistence type="predicted"/>
<gene>
    <name evidence="1" type="ORF">ABZZ21_13780</name>
</gene>
<evidence type="ECO:0000313" key="2">
    <source>
        <dbReference type="Proteomes" id="UP001550210"/>
    </source>
</evidence>
<reference evidence="1 2" key="1">
    <citation type="submission" date="2024-06" db="EMBL/GenBank/DDBJ databases">
        <title>The Natural Products Discovery Center: Release of the First 8490 Sequenced Strains for Exploring Actinobacteria Biosynthetic Diversity.</title>
        <authorList>
            <person name="Kalkreuter E."/>
            <person name="Kautsar S.A."/>
            <person name="Yang D."/>
            <person name="Bader C.D."/>
            <person name="Teijaro C.N."/>
            <person name="Fluegel L."/>
            <person name="Davis C.M."/>
            <person name="Simpson J.R."/>
            <person name="Lauterbach L."/>
            <person name="Steele A.D."/>
            <person name="Gui C."/>
            <person name="Meng S."/>
            <person name="Li G."/>
            <person name="Viehrig K."/>
            <person name="Ye F."/>
            <person name="Su P."/>
            <person name="Kiefer A.F."/>
            <person name="Nichols A."/>
            <person name="Cepeda A.J."/>
            <person name="Yan W."/>
            <person name="Fan B."/>
            <person name="Jiang Y."/>
            <person name="Adhikari A."/>
            <person name="Zheng C.-J."/>
            <person name="Schuster L."/>
            <person name="Cowan T.M."/>
            <person name="Smanski M.J."/>
            <person name="Chevrette M.G."/>
            <person name="De Carvalho L.P.S."/>
            <person name="Shen B."/>
        </authorList>
    </citation>
    <scope>NUCLEOTIDE SEQUENCE [LARGE SCALE GENOMIC DNA]</scope>
    <source>
        <strain evidence="1 2">NPDC006434</strain>
    </source>
</reference>
<organism evidence="1 2">
    <name type="scientific">Streptomyces ossamyceticus</name>
    <dbReference type="NCBI Taxonomy" id="249581"/>
    <lineage>
        <taxon>Bacteria</taxon>
        <taxon>Bacillati</taxon>
        <taxon>Actinomycetota</taxon>
        <taxon>Actinomycetes</taxon>
        <taxon>Kitasatosporales</taxon>
        <taxon>Streptomycetaceae</taxon>
        <taxon>Streptomyces</taxon>
    </lineage>
</organism>
<protein>
    <recommendedName>
        <fullName evidence="3">Immunity protein 50 of polymorphic toxin system</fullName>
    </recommendedName>
</protein>
<dbReference type="Proteomes" id="UP001550210">
    <property type="component" value="Unassembled WGS sequence"/>
</dbReference>
<keyword evidence="2" id="KW-1185">Reference proteome</keyword>
<evidence type="ECO:0000313" key="1">
    <source>
        <dbReference type="EMBL" id="MET9845626.1"/>
    </source>
</evidence>
<dbReference type="RefSeq" id="WP_355396617.1">
    <property type="nucleotide sequence ID" value="NZ_JBEXPZ010000016.1"/>
</dbReference>
<dbReference type="Gene3D" id="2.60.120.260">
    <property type="entry name" value="Galactose-binding domain-like"/>
    <property type="match status" value="1"/>
</dbReference>
<name>A0ABV2UVP9_9ACTN</name>
<dbReference type="EMBL" id="JBEXPZ010000016">
    <property type="protein sequence ID" value="MET9845626.1"/>
    <property type="molecule type" value="Genomic_DNA"/>
</dbReference>
<sequence length="201" mass="22238">MEAEWERTRAETTKILSELQAPLPDAAGNNALPKGWYATGARPEDYEFGIDTQVFHSGQASAFIQARPAAREFASLAQWFKADAYRGKRMRLSAMLKTTDVANWAGLWLRVDDALHNVLEFDNTMDSRSLSGTQSWSRRDIVLDVPAEGATIYLGLILTGEGRVWCDGMIFEEVGLDTPVTRNVGKLLDHPENLDFGSGTG</sequence>
<evidence type="ECO:0008006" key="3">
    <source>
        <dbReference type="Google" id="ProtNLM"/>
    </source>
</evidence>
<comment type="caution">
    <text evidence="1">The sequence shown here is derived from an EMBL/GenBank/DDBJ whole genome shotgun (WGS) entry which is preliminary data.</text>
</comment>
<accession>A0ABV2UVP9</accession>